<dbReference type="InterPro" id="IPR001594">
    <property type="entry name" value="Palmitoyltrfase_DHHC"/>
</dbReference>
<proteinExistence type="inferred from homology"/>
<dbReference type="GO" id="GO:0005794">
    <property type="term" value="C:Golgi apparatus"/>
    <property type="evidence" value="ECO:0007669"/>
    <property type="project" value="TreeGrafter"/>
</dbReference>
<dbReference type="Pfam" id="PF01529">
    <property type="entry name" value="DHHC"/>
    <property type="match status" value="1"/>
</dbReference>
<sequence>MQNRRLETGLQLGVATLILSSLYLTTVEIACNWLIVHQRRRVLGGLYLAVVPSSILFMGRLYVSLAVGRKTHNVALYPFPNIDELKEPYECTDSAGALATCLKCNDAWKPPRTHHCSTCDVCRLQFDHHCPWVGAAYELVQPCSILPKKVGNCVTLDRLDSFLALLLIVPFTYSIAVFPIRTILTTSIRRGLDLSQKNTWSRSIWWDWYGSWIFFGGPLGRWVYGAALGVYLLKKEETCDLPLVGCPSLRVLTLAIFGFIFALFCSILAAWTLHNILYGITTLDSLRSRSDLTQRLVCDPRQHKVVSLLPQERPYDLGWRRNIAQIFHHNNPRTGYKWSSINPRVLDRMRTSEVIERRRD</sequence>
<evidence type="ECO:0000256" key="5">
    <source>
        <dbReference type="ARBA" id="ARBA00023136"/>
    </source>
</evidence>
<evidence type="ECO:0000256" key="3">
    <source>
        <dbReference type="ARBA" id="ARBA00022692"/>
    </source>
</evidence>
<dbReference type="OrthoDB" id="302728at2759"/>
<dbReference type="GO" id="GO:0005783">
    <property type="term" value="C:endoplasmic reticulum"/>
    <property type="evidence" value="ECO:0007669"/>
    <property type="project" value="TreeGrafter"/>
</dbReference>
<evidence type="ECO:0000256" key="10">
    <source>
        <dbReference type="RuleBase" id="RU079119"/>
    </source>
</evidence>
<evidence type="ECO:0000259" key="11">
    <source>
        <dbReference type="Pfam" id="PF01529"/>
    </source>
</evidence>
<evidence type="ECO:0000256" key="9">
    <source>
        <dbReference type="ARBA" id="ARBA00048048"/>
    </source>
</evidence>
<keyword evidence="13" id="KW-1185">Reference proteome</keyword>
<feature type="transmembrane region" description="Helical" evidence="10">
    <location>
        <begin position="42"/>
        <end position="63"/>
    </location>
</feature>
<keyword evidence="2 10" id="KW-0808">Transferase</keyword>
<feature type="transmembrane region" description="Helical" evidence="10">
    <location>
        <begin position="162"/>
        <end position="184"/>
    </location>
</feature>
<dbReference type="AlphaFoldDB" id="A0A8H6T2B3"/>
<keyword evidence="6" id="KW-0564">Palmitate</keyword>
<feature type="domain" description="Palmitoyltransferase DHHC" evidence="11">
    <location>
        <begin position="99"/>
        <end position="134"/>
    </location>
</feature>
<evidence type="ECO:0000256" key="7">
    <source>
        <dbReference type="ARBA" id="ARBA00023288"/>
    </source>
</evidence>
<dbReference type="GeneID" id="59342651"/>
<gene>
    <name evidence="12" type="ORF">MIND_00328000</name>
</gene>
<keyword evidence="4 10" id="KW-1133">Transmembrane helix</keyword>
<keyword evidence="5 10" id="KW-0472">Membrane</keyword>
<comment type="domain">
    <text evidence="10">The DHHC domain is required for palmitoyltransferase activity.</text>
</comment>
<evidence type="ECO:0000256" key="1">
    <source>
        <dbReference type="ARBA" id="ARBA00004141"/>
    </source>
</evidence>
<evidence type="ECO:0000256" key="6">
    <source>
        <dbReference type="ARBA" id="ARBA00023139"/>
    </source>
</evidence>
<feature type="transmembrane region" description="Helical" evidence="10">
    <location>
        <begin position="251"/>
        <end position="273"/>
    </location>
</feature>
<dbReference type="InterPro" id="IPR039859">
    <property type="entry name" value="PFA4/ZDH16/20/ERF2-like"/>
</dbReference>
<dbReference type="PANTHER" id="PTHR22883">
    <property type="entry name" value="ZINC FINGER DHHC DOMAIN CONTAINING PROTEIN"/>
    <property type="match status" value="1"/>
</dbReference>
<dbReference type="GO" id="GO:0019706">
    <property type="term" value="F:protein-cysteine S-palmitoyltransferase activity"/>
    <property type="evidence" value="ECO:0007669"/>
    <property type="project" value="UniProtKB-EC"/>
</dbReference>
<dbReference type="EC" id="2.3.1.225" evidence="10"/>
<keyword evidence="3 10" id="KW-0812">Transmembrane</keyword>
<dbReference type="RefSeq" id="XP_037223020.1">
    <property type="nucleotide sequence ID" value="XM_037360135.1"/>
</dbReference>
<dbReference type="EMBL" id="JACAZF010000003">
    <property type="protein sequence ID" value="KAF7309570.1"/>
    <property type="molecule type" value="Genomic_DNA"/>
</dbReference>
<keyword evidence="7" id="KW-0449">Lipoprotein</keyword>
<dbReference type="GO" id="GO:0006612">
    <property type="term" value="P:protein targeting to membrane"/>
    <property type="evidence" value="ECO:0007669"/>
    <property type="project" value="TreeGrafter"/>
</dbReference>
<evidence type="ECO:0000313" key="12">
    <source>
        <dbReference type="EMBL" id="KAF7309570.1"/>
    </source>
</evidence>
<comment type="subcellular location">
    <subcellularLocation>
        <location evidence="1">Membrane</location>
        <topology evidence="1">Multi-pass membrane protein</topology>
    </subcellularLocation>
</comment>
<dbReference type="PROSITE" id="PS50216">
    <property type="entry name" value="DHHC"/>
    <property type="match status" value="1"/>
</dbReference>
<evidence type="ECO:0000256" key="2">
    <source>
        <dbReference type="ARBA" id="ARBA00022679"/>
    </source>
</evidence>
<keyword evidence="8 10" id="KW-0012">Acyltransferase</keyword>
<reference evidence="12" key="1">
    <citation type="submission" date="2020-05" db="EMBL/GenBank/DDBJ databases">
        <title>Mycena genomes resolve the evolution of fungal bioluminescence.</title>
        <authorList>
            <person name="Tsai I.J."/>
        </authorList>
    </citation>
    <scope>NUCLEOTIDE SEQUENCE</scope>
    <source>
        <strain evidence="12">171206Taipei</strain>
    </source>
</reference>
<feature type="transmembrane region" description="Helical" evidence="10">
    <location>
        <begin position="12"/>
        <end position="35"/>
    </location>
</feature>
<comment type="caution">
    <text evidence="12">The sequence shown here is derived from an EMBL/GenBank/DDBJ whole genome shotgun (WGS) entry which is preliminary data.</text>
</comment>
<accession>A0A8H6T2B3</accession>
<feature type="transmembrane region" description="Helical" evidence="10">
    <location>
        <begin position="205"/>
        <end position="231"/>
    </location>
</feature>
<evidence type="ECO:0000256" key="4">
    <source>
        <dbReference type="ARBA" id="ARBA00022989"/>
    </source>
</evidence>
<evidence type="ECO:0000313" key="13">
    <source>
        <dbReference type="Proteomes" id="UP000636479"/>
    </source>
</evidence>
<comment type="catalytic activity">
    <reaction evidence="9 10">
        <text>L-cysteinyl-[protein] + hexadecanoyl-CoA = S-hexadecanoyl-L-cysteinyl-[protein] + CoA</text>
        <dbReference type="Rhea" id="RHEA:36683"/>
        <dbReference type="Rhea" id="RHEA-COMP:10131"/>
        <dbReference type="Rhea" id="RHEA-COMP:11032"/>
        <dbReference type="ChEBI" id="CHEBI:29950"/>
        <dbReference type="ChEBI" id="CHEBI:57287"/>
        <dbReference type="ChEBI" id="CHEBI:57379"/>
        <dbReference type="ChEBI" id="CHEBI:74151"/>
        <dbReference type="EC" id="2.3.1.225"/>
    </reaction>
</comment>
<evidence type="ECO:0000256" key="8">
    <source>
        <dbReference type="ARBA" id="ARBA00023315"/>
    </source>
</evidence>
<protein>
    <recommendedName>
        <fullName evidence="10">Palmitoyltransferase</fullName>
        <ecNumber evidence="10">2.3.1.225</ecNumber>
    </recommendedName>
</protein>
<dbReference type="Proteomes" id="UP000636479">
    <property type="component" value="Unassembled WGS sequence"/>
</dbReference>
<organism evidence="12 13">
    <name type="scientific">Mycena indigotica</name>
    <dbReference type="NCBI Taxonomy" id="2126181"/>
    <lineage>
        <taxon>Eukaryota</taxon>
        <taxon>Fungi</taxon>
        <taxon>Dikarya</taxon>
        <taxon>Basidiomycota</taxon>
        <taxon>Agaricomycotina</taxon>
        <taxon>Agaricomycetes</taxon>
        <taxon>Agaricomycetidae</taxon>
        <taxon>Agaricales</taxon>
        <taxon>Marasmiineae</taxon>
        <taxon>Mycenaceae</taxon>
        <taxon>Mycena</taxon>
    </lineage>
</organism>
<name>A0A8H6T2B3_9AGAR</name>
<comment type="similarity">
    <text evidence="10">Belongs to the DHHC palmitoyltransferase family.</text>
</comment>
<dbReference type="GO" id="GO:0016020">
    <property type="term" value="C:membrane"/>
    <property type="evidence" value="ECO:0007669"/>
    <property type="project" value="UniProtKB-SubCell"/>
</dbReference>